<evidence type="ECO:0000313" key="2">
    <source>
        <dbReference type="Proteomes" id="UP001064048"/>
    </source>
</evidence>
<accession>A0ACC0KA12</accession>
<reference evidence="1 2" key="1">
    <citation type="journal article" date="2022" name="Genome Biol. Evol.">
        <title>The Spruce Budworm Genome: Reconstructing the Evolutionary History of Antifreeze Proteins.</title>
        <authorList>
            <person name="Beliveau C."/>
            <person name="Gagne P."/>
            <person name="Picq S."/>
            <person name="Vernygora O."/>
            <person name="Keeling C.I."/>
            <person name="Pinkney K."/>
            <person name="Doucet D."/>
            <person name="Wen F."/>
            <person name="Johnston J.S."/>
            <person name="Maaroufi H."/>
            <person name="Boyle B."/>
            <person name="Laroche J."/>
            <person name="Dewar K."/>
            <person name="Juretic N."/>
            <person name="Blackburn G."/>
            <person name="Nisole A."/>
            <person name="Brunet B."/>
            <person name="Brandao M."/>
            <person name="Lumley L."/>
            <person name="Duan J."/>
            <person name="Quan G."/>
            <person name="Lucarotti C.J."/>
            <person name="Roe A.D."/>
            <person name="Sperling F.A.H."/>
            <person name="Levesque R.C."/>
            <person name="Cusson M."/>
        </authorList>
    </citation>
    <scope>NUCLEOTIDE SEQUENCE [LARGE SCALE GENOMIC DNA]</scope>
    <source>
        <strain evidence="1">Glfc:IPQL:Cfum</strain>
    </source>
</reference>
<name>A0ACC0KA12_CHOFU</name>
<sequence>MEPSVGVAEYYANKTIFITGATGFMGKVLVEKLLRCCPGIKRIYLLMRSKKGLSITERLEDFLKSQVFSNLHENNPKCFEKLRLVPGDILVENLGISEEDREELRRECQIIFHCAACVRFDMKLKDAANLNIWGTLRVLELVEGMRNIEVYIQVSTAYCRCELPVLEERVYETEHNPQKLLQCVDWMDDELLTHLEPKLIAPQPNTYAYTKSLSEALVAQYEGRFPIAIVRPSIGYGAFKHCSLEVIQFWISDVDTTSRGSSGLAGVQGAGAGPVTAALKEPMPGWVDNLNGPTGLLVGAGKGVIRTMHLKESLKADVVPVDLVVNGCILVAYNTGRTRLGQVAVVNLTESGRNPLTWGAALDMWLVHLQEFPFSVCLWYPGGSPKSSRLLHELAVLFTHLLPAYLLDLLLLLLGKKTFMVRKQKRISYGLEVLQYYTTKEWHFKNDNFVALRKSLSQMDDDTFYTDIKMVNWSSYLRDYVRGAREYCCKEDPATLPRARRQQTQLYYLDLVTKLVFYLLCAYFLYYYTKVTLSLVF</sequence>
<proteinExistence type="predicted"/>
<keyword evidence="2" id="KW-1185">Reference proteome</keyword>
<gene>
    <name evidence="1" type="ORF">MSG28_015331</name>
</gene>
<protein>
    <submittedName>
        <fullName evidence="1">Uncharacterized protein</fullName>
    </submittedName>
</protein>
<organism evidence="1 2">
    <name type="scientific">Choristoneura fumiferana</name>
    <name type="common">Spruce budworm moth</name>
    <name type="synonym">Archips fumiferana</name>
    <dbReference type="NCBI Taxonomy" id="7141"/>
    <lineage>
        <taxon>Eukaryota</taxon>
        <taxon>Metazoa</taxon>
        <taxon>Ecdysozoa</taxon>
        <taxon>Arthropoda</taxon>
        <taxon>Hexapoda</taxon>
        <taxon>Insecta</taxon>
        <taxon>Pterygota</taxon>
        <taxon>Neoptera</taxon>
        <taxon>Endopterygota</taxon>
        <taxon>Lepidoptera</taxon>
        <taxon>Glossata</taxon>
        <taxon>Ditrysia</taxon>
        <taxon>Tortricoidea</taxon>
        <taxon>Tortricidae</taxon>
        <taxon>Tortricinae</taxon>
        <taxon>Choristoneura</taxon>
    </lineage>
</organism>
<dbReference type="EMBL" id="CM046128">
    <property type="protein sequence ID" value="KAI8433260.1"/>
    <property type="molecule type" value="Genomic_DNA"/>
</dbReference>
<evidence type="ECO:0000313" key="1">
    <source>
        <dbReference type="EMBL" id="KAI8433260.1"/>
    </source>
</evidence>
<dbReference type="Proteomes" id="UP001064048">
    <property type="component" value="Chromosome 28"/>
</dbReference>
<comment type="caution">
    <text evidence="1">The sequence shown here is derived from an EMBL/GenBank/DDBJ whole genome shotgun (WGS) entry which is preliminary data.</text>
</comment>